<sequence length="308" mass="35186">MPTHKINCTFCGSSNTLLLYKHKYHPYITQHGPIDFYKCKYCKSGFTYPLPTSTSLANLYASFCDGLNPNTKKMRLESSFDKWFNQCINNALNYSQKKYTSKDYFTWIDIGAGGGELSKLMSKKFPRSKGVAIDFHPRPKFLDDCKNLEWLQVDLNKKGFGSIFRSKFDLVFSITVIEHILIPNVFISDCLSIMKNTGTFYITAPAFGSLASRILKGRWSYLIFGEHINIPSKRGIILLMSQEANNKQFNKPIIFSRSIILPYPLVYYLKHFGLNNIANFFSEKICLSLPTGILEAGVCFKNEPLTSR</sequence>
<comment type="caution">
    <text evidence="1">The sequence shown here is derived from an EMBL/GenBank/DDBJ whole genome shotgun (WGS) entry which is preliminary data.</text>
</comment>
<gene>
    <name evidence="1" type="ORF">QTN47_03645</name>
</gene>
<dbReference type="EC" id="2.1.-.-" evidence="1"/>
<keyword evidence="1" id="KW-0489">Methyltransferase</keyword>
<evidence type="ECO:0000313" key="2">
    <source>
        <dbReference type="Proteomes" id="UP001560573"/>
    </source>
</evidence>
<dbReference type="Gene3D" id="3.40.50.150">
    <property type="entry name" value="Vaccinia Virus protein VP39"/>
    <property type="match status" value="1"/>
</dbReference>
<proteinExistence type="predicted"/>
<keyword evidence="1" id="KW-0808">Transferase</keyword>
<keyword evidence="2" id="KW-1185">Reference proteome</keyword>
<protein>
    <submittedName>
        <fullName evidence="1">Class I SAM-dependent methyltransferase</fullName>
        <ecNumber evidence="1">2.1.-.-</ecNumber>
    </submittedName>
</protein>
<dbReference type="InterPro" id="IPR029063">
    <property type="entry name" value="SAM-dependent_MTases_sf"/>
</dbReference>
<dbReference type="SUPFAM" id="SSF53335">
    <property type="entry name" value="S-adenosyl-L-methionine-dependent methyltransferases"/>
    <property type="match status" value="1"/>
</dbReference>
<dbReference type="Proteomes" id="UP001560573">
    <property type="component" value="Unassembled WGS sequence"/>
</dbReference>
<dbReference type="RefSeq" id="WP_369327968.1">
    <property type="nucleotide sequence ID" value="NZ_JAULBC010000001.1"/>
</dbReference>
<dbReference type="Pfam" id="PF13489">
    <property type="entry name" value="Methyltransf_23"/>
    <property type="match status" value="1"/>
</dbReference>
<organism evidence="1 2">
    <name type="scientific">Danxiaibacter flavus</name>
    <dbReference type="NCBI Taxonomy" id="3049108"/>
    <lineage>
        <taxon>Bacteria</taxon>
        <taxon>Pseudomonadati</taxon>
        <taxon>Bacteroidota</taxon>
        <taxon>Chitinophagia</taxon>
        <taxon>Chitinophagales</taxon>
        <taxon>Chitinophagaceae</taxon>
        <taxon>Danxiaibacter</taxon>
    </lineage>
</organism>
<dbReference type="GO" id="GO:0032259">
    <property type="term" value="P:methylation"/>
    <property type="evidence" value="ECO:0007669"/>
    <property type="project" value="UniProtKB-KW"/>
</dbReference>
<dbReference type="EMBL" id="JAULBC010000001">
    <property type="protein sequence ID" value="MEX6686571.1"/>
    <property type="molecule type" value="Genomic_DNA"/>
</dbReference>
<evidence type="ECO:0000313" key="1">
    <source>
        <dbReference type="EMBL" id="MEX6686571.1"/>
    </source>
</evidence>
<dbReference type="GO" id="GO:0008168">
    <property type="term" value="F:methyltransferase activity"/>
    <property type="evidence" value="ECO:0007669"/>
    <property type="project" value="UniProtKB-KW"/>
</dbReference>
<name>A0ABV3Z9M7_9BACT</name>
<accession>A0ABV3Z9M7</accession>
<reference evidence="1 2" key="1">
    <citation type="submission" date="2023-07" db="EMBL/GenBank/DDBJ databases">
        <authorList>
            <person name="Lian W.-H."/>
        </authorList>
    </citation>
    <scope>NUCLEOTIDE SEQUENCE [LARGE SCALE GENOMIC DNA]</scope>
    <source>
        <strain evidence="1 2">SYSU DXS3180</strain>
    </source>
</reference>